<organism evidence="2 3">
    <name type="scientific">Colletotrichum sidae</name>
    <dbReference type="NCBI Taxonomy" id="1347389"/>
    <lineage>
        <taxon>Eukaryota</taxon>
        <taxon>Fungi</taxon>
        <taxon>Dikarya</taxon>
        <taxon>Ascomycota</taxon>
        <taxon>Pezizomycotina</taxon>
        <taxon>Sordariomycetes</taxon>
        <taxon>Hypocreomycetidae</taxon>
        <taxon>Glomerellales</taxon>
        <taxon>Glomerellaceae</taxon>
        <taxon>Colletotrichum</taxon>
        <taxon>Colletotrichum orbiculare species complex</taxon>
    </lineage>
</organism>
<feature type="compositionally biased region" description="Low complexity" evidence="1">
    <location>
        <begin position="359"/>
        <end position="371"/>
    </location>
</feature>
<sequence>MENKSSNSEQDALGKTASTAKKDKKKKHKKNASLPASEHDEKQDNASVSTPFLEKYAKERKDKKKEKKEKKLRLKDSDIPAAVDTDEEAGSALTPAPDNSEKEKKKKRKQSTSLPTINSDLSRQDAGSATADAPANSEKKKKKKLRLEVSDFPAAVDAGSNPNSILESAPVKLEEKTKKKTRLNDSDSNVVIDTEKDVGSSLVSASENVEKPSKKKKKHRKSKSLTADTEAVSGVDHDVVSRDQVSTVQHEVQVAPIDATSMQGEDNAAMGEEETKKKKSRGTKSSEDRGMEKPSTSDTTPLSGQSAKFQTRIDPPAVSTPSDSHLDSRRYRFNPFASLLNPSAVPLGPANTTAESQNATKTPKTPKTAKTPKTHDEEGLSLNTQDSRKHKKKSTVQGAALAADKPETAQQTDQESAALVPNEPKKRGRPKKAKQPAVTQGVSTSSAEILSPSTYDPEELVQPILPKGKYQRRLEFLKQLEEDKKKLALEAEAWRKAMEM</sequence>
<feature type="compositionally biased region" description="Polar residues" evidence="1">
    <location>
        <begin position="111"/>
        <end position="127"/>
    </location>
</feature>
<feature type="compositionally biased region" description="Polar residues" evidence="1">
    <location>
        <begin position="294"/>
        <end position="309"/>
    </location>
</feature>
<keyword evidence="3" id="KW-1185">Reference proteome</keyword>
<feature type="region of interest" description="Disordered" evidence="1">
    <location>
        <begin position="1"/>
        <end position="456"/>
    </location>
</feature>
<evidence type="ECO:0000313" key="3">
    <source>
        <dbReference type="Proteomes" id="UP000295604"/>
    </source>
</evidence>
<feature type="compositionally biased region" description="Basic residues" evidence="1">
    <location>
        <begin position="22"/>
        <end position="31"/>
    </location>
</feature>
<name>A0A4R8TC30_9PEZI</name>
<comment type="caution">
    <text evidence="2">The sequence shown here is derived from an EMBL/GenBank/DDBJ whole genome shotgun (WGS) entry which is preliminary data.</text>
</comment>
<evidence type="ECO:0000256" key="1">
    <source>
        <dbReference type="SAM" id="MobiDB-lite"/>
    </source>
</evidence>
<dbReference type="EMBL" id="QAPF01000162">
    <property type="protein sequence ID" value="TEA14483.1"/>
    <property type="molecule type" value="Genomic_DNA"/>
</dbReference>
<gene>
    <name evidence="2" type="ORF">C8034_v003150</name>
</gene>
<reference evidence="2 3" key="1">
    <citation type="submission" date="2018-11" db="EMBL/GenBank/DDBJ databases">
        <title>Genome sequence and assembly of Colletotrichum sidae.</title>
        <authorList>
            <person name="Gan P."/>
            <person name="Shirasu K."/>
        </authorList>
    </citation>
    <scope>NUCLEOTIDE SEQUENCE [LARGE SCALE GENOMIC DNA]</scope>
    <source>
        <strain evidence="2 3">CBS 518.97</strain>
    </source>
</reference>
<dbReference type="AlphaFoldDB" id="A0A4R8TC30"/>
<accession>A0A4R8TC30</accession>
<evidence type="ECO:0000313" key="2">
    <source>
        <dbReference type="EMBL" id="TEA14483.1"/>
    </source>
</evidence>
<feature type="compositionally biased region" description="Basic residues" evidence="1">
    <location>
        <begin position="61"/>
        <end position="73"/>
    </location>
</feature>
<proteinExistence type="predicted"/>
<feature type="compositionally biased region" description="Basic residues" evidence="1">
    <location>
        <begin position="213"/>
        <end position="223"/>
    </location>
</feature>
<protein>
    <submittedName>
        <fullName evidence="2">Uncharacterized protein</fullName>
    </submittedName>
</protein>
<feature type="compositionally biased region" description="Polar residues" evidence="1">
    <location>
        <begin position="1"/>
        <end position="10"/>
    </location>
</feature>
<feature type="compositionally biased region" description="Basic and acidic residues" evidence="1">
    <location>
        <begin position="172"/>
        <end position="185"/>
    </location>
</feature>
<feature type="compositionally biased region" description="Polar residues" evidence="1">
    <location>
        <begin position="437"/>
        <end position="454"/>
    </location>
</feature>
<dbReference type="Proteomes" id="UP000295604">
    <property type="component" value="Unassembled WGS sequence"/>
</dbReference>